<dbReference type="Proteomes" id="UP000284868">
    <property type="component" value="Unassembled WGS sequence"/>
</dbReference>
<proteinExistence type="inferred from homology"/>
<dbReference type="EMBL" id="QRPK01000001">
    <property type="protein sequence ID" value="RHM15368.1"/>
    <property type="molecule type" value="Genomic_DNA"/>
</dbReference>
<protein>
    <submittedName>
        <fullName evidence="2">ROK family protein</fullName>
    </submittedName>
</protein>
<name>A0A415PRP8_9FIRM</name>
<dbReference type="RefSeq" id="WP_118365132.1">
    <property type="nucleotide sequence ID" value="NZ_JAPFDO010000032.1"/>
</dbReference>
<dbReference type="PANTHER" id="PTHR18964:SF149">
    <property type="entry name" value="BIFUNCTIONAL UDP-N-ACETYLGLUCOSAMINE 2-EPIMERASE_N-ACETYLMANNOSAMINE KINASE"/>
    <property type="match status" value="1"/>
</dbReference>
<dbReference type="AlphaFoldDB" id="A0A415PRP8"/>
<dbReference type="OrthoDB" id="9810372at2"/>
<comment type="caution">
    <text evidence="2">The sequence shown here is derived from an EMBL/GenBank/DDBJ whole genome shotgun (WGS) entry which is preliminary data.</text>
</comment>
<dbReference type="Pfam" id="PF00480">
    <property type="entry name" value="ROK"/>
    <property type="match status" value="1"/>
</dbReference>
<evidence type="ECO:0000313" key="2">
    <source>
        <dbReference type="EMBL" id="RHM15368.1"/>
    </source>
</evidence>
<dbReference type="InterPro" id="IPR043129">
    <property type="entry name" value="ATPase_NBD"/>
</dbReference>
<accession>A0A415PRP8</accession>
<sequence length="300" mass="32223">MKAYIGVDLGGTNVRVAKVDENGTILQMVKEATEIEQGVEHVVAKIISMIERIDRYADCEGIGMGVPGPVDTVQGKMVLATNLPGFEGYPIAQKIGDHFHLPTFVDNDVNVAGMGEAILGAGKDEEIVYYVTISTGIGGALVVDKKVVAGKNGHAGEIANIIIDRNREKVNYLNIGAVENEASGTALTRKGRRLFGEDMIAHAGDVFALARQGNSEALALCDELAYDIAVMFSIIAHVVDPAVFVIGGGVMKGKDVFFEKMERDFRSMIHKGMQTVKFKEAQLEEPGIIGAAMLPKAYLK</sequence>
<dbReference type="SUPFAM" id="SSF53067">
    <property type="entry name" value="Actin-like ATPase domain"/>
    <property type="match status" value="1"/>
</dbReference>
<reference evidence="2 3" key="1">
    <citation type="submission" date="2018-08" db="EMBL/GenBank/DDBJ databases">
        <title>A genome reference for cultivated species of the human gut microbiota.</title>
        <authorList>
            <person name="Zou Y."/>
            <person name="Xue W."/>
            <person name="Luo G."/>
        </authorList>
    </citation>
    <scope>NUCLEOTIDE SEQUENCE [LARGE SCALE GENOMIC DNA]</scope>
    <source>
        <strain evidence="2 3">AF35-6BH</strain>
    </source>
</reference>
<evidence type="ECO:0000313" key="3">
    <source>
        <dbReference type="Proteomes" id="UP000284868"/>
    </source>
</evidence>
<dbReference type="PANTHER" id="PTHR18964">
    <property type="entry name" value="ROK (REPRESSOR, ORF, KINASE) FAMILY"/>
    <property type="match status" value="1"/>
</dbReference>
<comment type="similarity">
    <text evidence="1">Belongs to the ROK (NagC/XylR) family.</text>
</comment>
<dbReference type="Gene3D" id="3.30.420.40">
    <property type="match status" value="2"/>
</dbReference>
<keyword evidence="3" id="KW-1185">Reference proteome</keyword>
<gene>
    <name evidence="2" type="ORF">DWZ83_00365</name>
</gene>
<evidence type="ECO:0000256" key="1">
    <source>
        <dbReference type="ARBA" id="ARBA00006479"/>
    </source>
</evidence>
<dbReference type="InterPro" id="IPR000600">
    <property type="entry name" value="ROK"/>
</dbReference>
<organism evidence="2 3">
    <name type="scientific">Amedibacillus dolichus</name>
    <dbReference type="NCBI Taxonomy" id="31971"/>
    <lineage>
        <taxon>Bacteria</taxon>
        <taxon>Bacillati</taxon>
        <taxon>Bacillota</taxon>
        <taxon>Erysipelotrichia</taxon>
        <taxon>Erysipelotrichales</taxon>
        <taxon>Erysipelotrichaceae</taxon>
        <taxon>Amedibacillus</taxon>
    </lineage>
</organism>